<gene>
    <name evidence="1" type="ORF">GCM10011339_09620</name>
</gene>
<organism evidence="1 2">
    <name type="scientific">Echinicola rosea</name>
    <dbReference type="NCBI Taxonomy" id="1807691"/>
    <lineage>
        <taxon>Bacteria</taxon>
        <taxon>Pseudomonadati</taxon>
        <taxon>Bacteroidota</taxon>
        <taxon>Cytophagia</taxon>
        <taxon>Cytophagales</taxon>
        <taxon>Cyclobacteriaceae</taxon>
        <taxon>Echinicola</taxon>
    </lineage>
</organism>
<keyword evidence="2" id="KW-1185">Reference proteome</keyword>
<dbReference type="EMBL" id="BMIU01000003">
    <property type="protein sequence ID" value="GGF23612.1"/>
    <property type="molecule type" value="Genomic_DNA"/>
</dbReference>
<protein>
    <recommendedName>
        <fullName evidence="3">Collagen-like protein</fullName>
    </recommendedName>
</protein>
<name>A0ABQ1UQE6_9BACT</name>
<dbReference type="Proteomes" id="UP000647339">
    <property type="component" value="Unassembled WGS sequence"/>
</dbReference>
<proteinExistence type="predicted"/>
<dbReference type="PROSITE" id="PS51257">
    <property type="entry name" value="PROKAR_LIPOPROTEIN"/>
    <property type="match status" value="1"/>
</dbReference>
<evidence type="ECO:0000313" key="1">
    <source>
        <dbReference type="EMBL" id="GGF23612.1"/>
    </source>
</evidence>
<evidence type="ECO:0000313" key="2">
    <source>
        <dbReference type="Proteomes" id="UP000647339"/>
    </source>
</evidence>
<sequence>MKLTPSDMRKLLLLLFVATTFMIQGCEGPPGPQGEPGVNIVGDAYEVEVSFSSGNDYIEVFDFDDFGGALFEGDAVLIYMYEASPVDSEFYAWRLLPQTFYLQEGTLVYNFDYTPNDFSIFLDNSPINFNDLVPHWTDNILFRVVVVPADLLSASGRMDFSNYDATMEYLDIEESDFVKIQK</sequence>
<accession>A0ABQ1UQE6</accession>
<reference evidence="2" key="1">
    <citation type="journal article" date="2019" name="Int. J. Syst. Evol. Microbiol.">
        <title>The Global Catalogue of Microorganisms (GCM) 10K type strain sequencing project: providing services to taxonomists for standard genome sequencing and annotation.</title>
        <authorList>
            <consortium name="The Broad Institute Genomics Platform"/>
            <consortium name="The Broad Institute Genome Sequencing Center for Infectious Disease"/>
            <person name="Wu L."/>
            <person name="Ma J."/>
        </authorList>
    </citation>
    <scope>NUCLEOTIDE SEQUENCE [LARGE SCALE GENOMIC DNA]</scope>
    <source>
        <strain evidence="2">CGMCC 1.15407</strain>
    </source>
</reference>
<evidence type="ECO:0008006" key="3">
    <source>
        <dbReference type="Google" id="ProtNLM"/>
    </source>
</evidence>
<comment type="caution">
    <text evidence="1">The sequence shown here is derived from an EMBL/GenBank/DDBJ whole genome shotgun (WGS) entry which is preliminary data.</text>
</comment>